<dbReference type="Proteomes" id="UP000283841">
    <property type="component" value="Unassembled WGS sequence"/>
</dbReference>
<dbReference type="GeneID" id="39597013"/>
<dbReference type="AlphaFoldDB" id="A0A443I6F5"/>
<gene>
    <name evidence="9" type="ORF">C8Q69DRAFT_396417</name>
</gene>
<evidence type="ECO:0000256" key="6">
    <source>
        <dbReference type="ARBA" id="ARBA00023242"/>
    </source>
</evidence>
<dbReference type="GO" id="GO:0008270">
    <property type="term" value="F:zinc ion binding"/>
    <property type="evidence" value="ECO:0007669"/>
    <property type="project" value="InterPro"/>
</dbReference>
<dbReference type="PANTHER" id="PTHR31001">
    <property type="entry name" value="UNCHARACTERIZED TRANSCRIPTIONAL REGULATORY PROTEIN"/>
    <property type="match status" value="1"/>
</dbReference>
<dbReference type="GO" id="GO:0006351">
    <property type="term" value="P:DNA-templated transcription"/>
    <property type="evidence" value="ECO:0007669"/>
    <property type="project" value="InterPro"/>
</dbReference>
<dbReference type="InterPro" id="IPR036864">
    <property type="entry name" value="Zn2-C6_fun-type_DNA-bd_sf"/>
</dbReference>
<dbReference type="EMBL" id="RCNU01000001">
    <property type="protein sequence ID" value="RWQ99566.1"/>
    <property type="molecule type" value="Genomic_DNA"/>
</dbReference>
<comment type="caution">
    <text evidence="9">The sequence shown here is derived from an EMBL/GenBank/DDBJ whole genome shotgun (WGS) entry which is preliminary data.</text>
</comment>
<sequence>MKRKAEAGSPEAVEADASRKRPPRQDPVSCQTCRAKKLKCDRNQPCANCTARKITCIYGTGRIENASDRNTQYTQEKPDATIVPHQEHGARRQPLSSNEARPSRESSEQCMTADWLENIVMGPRIPDALPTTLKDKLIPFQQNGNEEAVQRAMAIPLGATGGRQFNVRNSYLRGQERNLGSISLASLLPTKSETLSLFRYYVDCIDYLYHVIVPVRVERMIDDIYRCIENNSPVNLNHVALLASILAVTVYFRPQSATEYTESSDADARCKEFTSLVGAALLQSNFIAYPTIEGLQATIIIAHYLSSLNTDPSLRSLFLHGTIVSQAKNLMLHYTDTPQHQEERRVNGFDSVEVETRRRLWWHLVAYDWLLGFLSGPQERTYLIHPNHMNVRRPLNIDDGPSQSYGSERGLKRSIPTSMSYSIERLKLAFVCREIVDETAVEHFQGLEVNYERILDLDRRIQQVYKELPEFFRLDPVSRRRYAQLYRERPTIAWQRCLVQQGYHSRLCRLHRQYFIRGAGDPAFSYSHVICLQSARKVLEIKRIMDEEEPIFTPNSSVVWSVMHHVFMAAVILLMDVCFNWDDILANKRREEVLDACRMLSKAQQASTLVREGINAMMSILQKYWRPARSNPGPVDPTTCTATTAFTSNSMVVESPASNALPTPQSNFPTSEVDGKFLANPSPVNDAFSIDNGSRELEDIWTAMLDNGGNLATEQTDWMDLLTELTNATIPCE</sequence>
<dbReference type="Gene3D" id="4.10.240.10">
    <property type="entry name" value="Zn(2)-C6 fungal-type DNA-binding domain"/>
    <property type="match status" value="1"/>
</dbReference>
<keyword evidence="2" id="KW-0479">Metal-binding</keyword>
<keyword evidence="5" id="KW-0804">Transcription</keyword>
<dbReference type="GO" id="GO:0003677">
    <property type="term" value="F:DNA binding"/>
    <property type="evidence" value="ECO:0007669"/>
    <property type="project" value="UniProtKB-KW"/>
</dbReference>
<feature type="region of interest" description="Disordered" evidence="7">
    <location>
        <begin position="67"/>
        <end position="108"/>
    </location>
</feature>
<evidence type="ECO:0000256" key="4">
    <source>
        <dbReference type="ARBA" id="ARBA00023125"/>
    </source>
</evidence>
<dbReference type="InterPro" id="IPR050613">
    <property type="entry name" value="Sec_Metabolite_Reg"/>
</dbReference>
<keyword evidence="3" id="KW-0805">Transcription regulation</keyword>
<dbReference type="Pfam" id="PF04082">
    <property type="entry name" value="Fungal_trans"/>
    <property type="match status" value="1"/>
</dbReference>
<evidence type="ECO:0000256" key="1">
    <source>
        <dbReference type="ARBA" id="ARBA00004123"/>
    </source>
</evidence>
<evidence type="ECO:0000313" key="10">
    <source>
        <dbReference type="Proteomes" id="UP000283841"/>
    </source>
</evidence>
<dbReference type="RefSeq" id="XP_028489211.1">
    <property type="nucleotide sequence ID" value="XM_028627736.1"/>
</dbReference>
<dbReference type="STRING" id="264951.A0A443I6F5"/>
<dbReference type="PANTHER" id="PTHR31001:SF90">
    <property type="entry name" value="CENTROMERE DNA-BINDING PROTEIN COMPLEX CBF3 SUBUNIT B"/>
    <property type="match status" value="1"/>
</dbReference>
<evidence type="ECO:0000256" key="2">
    <source>
        <dbReference type="ARBA" id="ARBA00022723"/>
    </source>
</evidence>
<dbReference type="GO" id="GO:0000981">
    <property type="term" value="F:DNA-binding transcription factor activity, RNA polymerase II-specific"/>
    <property type="evidence" value="ECO:0007669"/>
    <property type="project" value="InterPro"/>
</dbReference>
<dbReference type="CDD" id="cd12148">
    <property type="entry name" value="fungal_TF_MHR"/>
    <property type="match status" value="1"/>
</dbReference>
<feature type="region of interest" description="Disordered" evidence="7">
    <location>
        <begin position="1"/>
        <end position="28"/>
    </location>
</feature>
<reference evidence="9 10" key="1">
    <citation type="journal article" date="2018" name="Front. Microbiol.">
        <title>Genomic and genetic insights into a cosmopolitan fungus, Paecilomyces variotii (Eurotiales).</title>
        <authorList>
            <person name="Urquhart A.S."/>
            <person name="Mondo S.J."/>
            <person name="Makela M.R."/>
            <person name="Hane J.K."/>
            <person name="Wiebenga A."/>
            <person name="He G."/>
            <person name="Mihaltcheva S."/>
            <person name="Pangilinan J."/>
            <person name="Lipzen A."/>
            <person name="Barry K."/>
            <person name="de Vries R.P."/>
            <person name="Grigoriev I.V."/>
            <person name="Idnurm A."/>
        </authorList>
    </citation>
    <scope>NUCLEOTIDE SEQUENCE [LARGE SCALE GENOMIC DNA]</scope>
    <source>
        <strain evidence="9 10">CBS 101075</strain>
    </source>
</reference>
<evidence type="ECO:0000256" key="5">
    <source>
        <dbReference type="ARBA" id="ARBA00023163"/>
    </source>
</evidence>
<proteinExistence type="predicted"/>
<evidence type="ECO:0000313" key="9">
    <source>
        <dbReference type="EMBL" id="RWQ99566.1"/>
    </source>
</evidence>
<comment type="subcellular location">
    <subcellularLocation>
        <location evidence="1">Nucleus</location>
    </subcellularLocation>
</comment>
<dbReference type="VEuPathDB" id="FungiDB:C8Q69DRAFT_396417"/>
<protein>
    <submittedName>
        <fullName evidence="9">C6 zinc finger domain protein</fullName>
    </submittedName>
</protein>
<feature type="domain" description="Zn(2)-C6 fungal-type" evidence="8">
    <location>
        <begin position="29"/>
        <end position="58"/>
    </location>
</feature>
<dbReference type="SUPFAM" id="SSF57701">
    <property type="entry name" value="Zn2/Cys6 DNA-binding domain"/>
    <property type="match status" value="1"/>
</dbReference>
<dbReference type="CDD" id="cd00067">
    <property type="entry name" value="GAL4"/>
    <property type="match status" value="1"/>
</dbReference>
<evidence type="ECO:0000256" key="3">
    <source>
        <dbReference type="ARBA" id="ARBA00023015"/>
    </source>
</evidence>
<dbReference type="InterPro" id="IPR007219">
    <property type="entry name" value="XnlR_reg_dom"/>
</dbReference>
<name>A0A443I6F5_BYSSP</name>
<keyword evidence="4" id="KW-0238">DNA-binding</keyword>
<dbReference type="GO" id="GO:0005634">
    <property type="term" value="C:nucleus"/>
    <property type="evidence" value="ECO:0007669"/>
    <property type="project" value="UniProtKB-SubCell"/>
</dbReference>
<keyword evidence="6" id="KW-0539">Nucleus</keyword>
<dbReference type="InterPro" id="IPR001138">
    <property type="entry name" value="Zn2Cys6_DnaBD"/>
</dbReference>
<evidence type="ECO:0000256" key="7">
    <source>
        <dbReference type="SAM" id="MobiDB-lite"/>
    </source>
</evidence>
<dbReference type="PROSITE" id="PS50048">
    <property type="entry name" value="ZN2_CY6_FUNGAL_2"/>
    <property type="match status" value="1"/>
</dbReference>
<organism evidence="9 10">
    <name type="scientific">Byssochlamys spectabilis</name>
    <name type="common">Paecilomyces variotii</name>
    <dbReference type="NCBI Taxonomy" id="264951"/>
    <lineage>
        <taxon>Eukaryota</taxon>
        <taxon>Fungi</taxon>
        <taxon>Dikarya</taxon>
        <taxon>Ascomycota</taxon>
        <taxon>Pezizomycotina</taxon>
        <taxon>Eurotiomycetes</taxon>
        <taxon>Eurotiomycetidae</taxon>
        <taxon>Eurotiales</taxon>
        <taxon>Thermoascaceae</taxon>
        <taxon>Paecilomyces</taxon>
    </lineage>
</organism>
<dbReference type="PROSITE" id="PS00463">
    <property type="entry name" value="ZN2_CY6_FUNGAL_1"/>
    <property type="match status" value="1"/>
</dbReference>
<dbReference type="SMART" id="SM00066">
    <property type="entry name" value="GAL4"/>
    <property type="match status" value="1"/>
</dbReference>
<keyword evidence="10" id="KW-1185">Reference proteome</keyword>
<dbReference type="Pfam" id="PF00172">
    <property type="entry name" value="Zn_clus"/>
    <property type="match status" value="1"/>
</dbReference>
<accession>A0A443I6F5</accession>
<evidence type="ECO:0000259" key="8">
    <source>
        <dbReference type="PROSITE" id="PS50048"/>
    </source>
</evidence>